<dbReference type="PROSITE" id="PS51257">
    <property type="entry name" value="PROKAR_LIPOPROTEIN"/>
    <property type="match status" value="1"/>
</dbReference>
<dbReference type="EMBL" id="FNEZ01000006">
    <property type="protein sequence ID" value="SDK44418.1"/>
    <property type="molecule type" value="Genomic_DNA"/>
</dbReference>
<name>A0A1G9BY94_9FLAO</name>
<dbReference type="InterPro" id="IPR032577">
    <property type="entry name" value="DUF4920"/>
</dbReference>
<dbReference type="Pfam" id="PF16267">
    <property type="entry name" value="DUF4920"/>
    <property type="match status" value="1"/>
</dbReference>
<evidence type="ECO:0000313" key="1">
    <source>
        <dbReference type="EMBL" id="SDK44418.1"/>
    </source>
</evidence>
<dbReference type="STRING" id="1128970.SAMN04487935_3400"/>
<keyword evidence="2" id="KW-1185">Reference proteome</keyword>
<dbReference type="Proteomes" id="UP000199580">
    <property type="component" value="Unassembled WGS sequence"/>
</dbReference>
<dbReference type="RefSeq" id="WP_245699503.1">
    <property type="nucleotide sequence ID" value="NZ_BKAI01000012.1"/>
</dbReference>
<proteinExistence type="predicted"/>
<dbReference type="AlphaFoldDB" id="A0A1G9BY94"/>
<evidence type="ECO:0000313" key="2">
    <source>
        <dbReference type="Proteomes" id="UP000199580"/>
    </source>
</evidence>
<evidence type="ECO:0008006" key="3">
    <source>
        <dbReference type="Google" id="ProtNLM"/>
    </source>
</evidence>
<organism evidence="1 2">
    <name type="scientific">Flavobacterium noncentrifugens</name>
    <dbReference type="NCBI Taxonomy" id="1128970"/>
    <lineage>
        <taxon>Bacteria</taxon>
        <taxon>Pseudomonadati</taxon>
        <taxon>Bacteroidota</taxon>
        <taxon>Flavobacteriia</taxon>
        <taxon>Flavobacteriales</taxon>
        <taxon>Flavobacteriaceae</taxon>
        <taxon>Flavobacterium</taxon>
    </lineage>
</organism>
<protein>
    <recommendedName>
        <fullName evidence="3">DUF4920 domain-containing protein</fullName>
    </recommendedName>
</protein>
<accession>A0A1G9BY94</accession>
<gene>
    <name evidence="1" type="ORF">SAMN04487935_3400</name>
</gene>
<sequence>MKKIIVLGCSLLALASCKNKSEEVKIDETKVETPVDTIVQKDTVAILETAVQETKETPVAEKPIGDKTIPAKMLTPKPAIIKVQNAKKMEVSYSSFGDKILADKALTQEEMLNKYNNLKAGDTIAVKFKSKITAVCKKKGCWMKMDLAHKKESFVRFKDYGFFVPVDADNSEAIISGRAYVEEISVAEQKHYAKDGGKSQEEIDKITTPKVTYAFEANGVLIQQ</sequence>
<reference evidence="1 2" key="1">
    <citation type="submission" date="2016-10" db="EMBL/GenBank/DDBJ databases">
        <authorList>
            <person name="de Groot N.N."/>
        </authorList>
    </citation>
    <scope>NUCLEOTIDE SEQUENCE [LARGE SCALE GENOMIC DNA]</scope>
    <source>
        <strain evidence="1 2">CGMCC 1.10076</strain>
    </source>
</reference>